<name>A0ABM9RRF7_PARSO</name>
<keyword evidence="2" id="KW-1185">Reference proteome</keyword>
<dbReference type="RefSeq" id="WP_021122634.1">
    <property type="nucleotide sequence ID" value="NZ_CDNJ01000014.1"/>
</dbReference>
<organism evidence="1 2">
    <name type="scientific">Paraclostridium sordellii</name>
    <name type="common">Clostridium sordellii</name>
    <dbReference type="NCBI Taxonomy" id="1505"/>
    <lineage>
        <taxon>Bacteria</taxon>
        <taxon>Bacillati</taxon>
        <taxon>Bacillota</taxon>
        <taxon>Clostridia</taxon>
        <taxon>Peptostreptococcales</taxon>
        <taxon>Peptostreptococcaceae</taxon>
        <taxon>Paraclostridium</taxon>
    </lineage>
</organism>
<gene>
    <name evidence="1" type="ORF">ATCC9714_25181</name>
</gene>
<evidence type="ECO:0008006" key="3">
    <source>
        <dbReference type="Google" id="ProtNLM"/>
    </source>
</evidence>
<dbReference type="EMBL" id="LN679998">
    <property type="protein sequence ID" value="CEJ74630.1"/>
    <property type="molecule type" value="Genomic_DNA"/>
</dbReference>
<accession>A0ABM9RRF7</accession>
<evidence type="ECO:0000313" key="1">
    <source>
        <dbReference type="EMBL" id="CEJ74630.1"/>
    </source>
</evidence>
<reference evidence="1 2" key="1">
    <citation type="submission" date="2014-11" db="EMBL/GenBank/DDBJ databases">
        <authorList>
            <person name="Aslett M.A."/>
            <person name="De Silva N."/>
        </authorList>
    </citation>
    <scope>NUCLEOTIDE SEQUENCE [LARGE SCALE GENOMIC DNA]</scope>
    <source>
        <strain evidence="1 2">ATCC9714</strain>
    </source>
</reference>
<dbReference type="GeneID" id="97538344"/>
<evidence type="ECO:0000313" key="2">
    <source>
        <dbReference type="Proteomes" id="UP000032811"/>
    </source>
</evidence>
<protein>
    <recommendedName>
        <fullName evidence="3">DUF2922 family protein</fullName>
    </recommendedName>
</protein>
<dbReference type="Pfam" id="PF11148">
    <property type="entry name" value="DUF2922"/>
    <property type="match status" value="1"/>
</dbReference>
<sequence>MKTAKKLLMTFNTKIGRKISISIDGPKDDITEAQIKECMDLIVSKNIFAPYGSEIESAQEAKIVVTDTSEYDLIV</sequence>
<proteinExistence type="predicted"/>
<dbReference type="InterPro" id="IPR021321">
    <property type="entry name" value="DUF2922"/>
</dbReference>
<dbReference type="Proteomes" id="UP000032811">
    <property type="component" value="Chromosome 1"/>
</dbReference>